<evidence type="ECO:0000313" key="3">
    <source>
        <dbReference type="EMBL" id="CAB4134057.1"/>
    </source>
</evidence>
<keyword evidence="1" id="KW-0812">Transmembrane</keyword>
<keyword evidence="1" id="KW-1133">Transmembrane helix</keyword>
<gene>
    <name evidence="2" type="ORF">UFOVP101_45</name>
    <name evidence="3" type="ORF">UFOVP270_11</name>
</gene>
<accession>A0A6J5LLX6</accession>
<dbReference type="EMBL" id="LR796232">
    <property type="protein sequence ID" value="CAB4128524.1"/>
    <property type="molecule type" value="Genomic_DNA"/>
</dbReference>
<sequence length="74" mass="8215">MIFAVTKQSNMALVGKSENTLHKTTNPKKAVRMIRTVLCVMCSFFIFATFGMVRCGDKNTIGDKMSPSHFLLAV</sequence>
<evidence type="ECO:0008006" key="4">
    <source>
        <dbReference type="Google" id="ProtNLM"/>
    </source>
</evidence>
<protein>
    <recommendedName>
        <fullName evidence="4">Transmembrane protein</fullName>
    </recommendedName>
</protein>
<reference evidence="3" key="1">
    <citation type="submission" date="2020-04" db="EMBL/GenBank/DDBJ databases">
        <authorList>
            <person name="Chiriac C."/>
            <person name="Salcher M."/>
            <person name="Ghai R."/>
            <person name="Kavagutti S V."/>
        </authorList>
    </citation>
    <scope>NUCLEOTIDE SEQUENCE</scope>
</reference>
<dbReference type="EMBL" id="LR796285">
    <property type="protein sequence ID" value="CAB4134057.1"/>
    <property type="molecule type" value="Genomic_DNA"/>
</dbReference>
<feature type="transmembrane region" description="Helical" evidence="1">
    <location>
        <begin position="33"/>
        <end position="53"/>
    </location>
</feature>
<organism evidence="3">
    <name type="scientific">uncultured Caudovirales phage</name>
    <dbReference type="NCBI Taxonomy" id="2100421"/>
    <lineage>
        <taxon>Viruses</taxon>
        <taxon>Duplodnaviria</taxon>
        <taxon>Heunggongvirae</taxon>
        <taxon>Uroviricota</taxon>
        <taxon>Caudoviricetes</taxon>
        <taxon>Peduoviridae</taxon>
        <taxon>Maltschvirus</taxon>
        <taxon>Maltschvirus maltsch</taxon>
    </lineage>
</organism>
<proteinExistence type="predicted"/>
<evidence type="ECO:0000313" key="2">
    <source>
        <dbReference type="EMBL" id="CAB4128524.1"/>
    </source>
</evidence>
<evidence type="ECO:0000256" key="1">
    <source>
        <dbReference type="SAM" id="Phobius"/>
    </source>
</evidence>
<keyword evidence="1" id="KW-0472">Membrane</keyword>
<name>A0A6J5LLX6_9CAUD</name>